<proteinExistence type="predicted"/>
<gene>
    <name evidence="1" type="ORF">CWC19_18155</name>
</gene>
<dbReference type="EMBL" id="PNBX01000098">
    <property type="protein sequence ID" value="TMO64875.1"/>
    <property type="molecule type" value="Genomic_DNA"/>
</dbReference>
<reference evidence="2" key="2">
    <citation type="submission" date="2019-06" db="EMBL/GenBank/DDBJ databases">
        <title>Co-occurence of chitin degradation, pigmentation and bioactivity in marine Pseudoalteromonas.</title>
        <authorList>
            <person name="Sonnenschein E.C."/>
            <person name="Bech P.K."/>
        </authorList>
    </citation>
    <scope>NUCLEOTIDE SEQUENCE [LARGE SCALE GENOMIC DNA]</scope>
    <source>
        <strain evidence="2">S3790</strain>
    </source>
</reference>
<name>A0A5S3V2S5_9GAMM</name>
<evidence type="ECO:0000313" key="1">
    <source>
        <dbReference type="EMBL" id="TMO64875.1"/>
    </source>
</evidence>
<evidence type="ECO:0000313" key="2">
    <source>
        <dbReference type="Proteomes" id="UP000307217"/>
    </source>
</evidence>
<dbReference type="AlphaFoldDB" id="A0A5S3V2S5"/>
<accession>A0A5S3V2S5</accession>
<dbReference type="Proteomes" id="UP000307217">
    <property type="component" value="Unassembled WGS sequence"/>
</dbReference>
<comment type="caution">
    <text evidence="1">The sequence shown here is derived from an EMBL/GenBank/DDBJ whole genome shotgun (WGS) entry which is preliminary data.</text>
</comment>
<sequence length="69" mass="7793">MRPSQKLNTFISMIFFMKKNNKKDSNKFTLSNSTCQSISGSTVPNKPPQAMAEEFPFPIKPIIDNKLKG</sequence>
<organism evidence="1 2">
    <name type="scientific">Pseudoalteromonas aurantia</name>
    <dbReference type="NCBI Taxonomy" id="43654"/>
    <lineage>
        <taxon>Bacteria</taxon>
        <taxon>Pseudomonadati</taxon>
        <taxon>Pseudomonadota</taxon>
        <taxon>Gammaproteobacteria</taxon>
        <taxon>Alteromonadales</taxon>
        <taxon>Pseudoalteromonadaceae</taxon>
        <taxon>Pseudoalteromonas</taxon>
    </lineage>
</organism>
<protein>
    <submittedName>
        <fullName evidence="1">Uncharacterized protein</fullName>
    </submittedName>
</protein>
<reference evidence="1 2" key="1">
    <citation type="submission" date="2018-01" db="EMBL/GenBank/DDBJ databases">
        <authorList>
            <person name="Paulsen S."/>
            <person name="Gram L.K."/>
        </authorList>
    </citation>
    <scope>NUCLEOTIDE SEQUENCE [LARGE SCALE GENOMIC DNA]</scope>
    <source>
        <strain evidence="1 2">S3790</strain>
    </source>
</reference>